<comment type="caution">
    <text evidence="7">The sequence shown here is derived from an EMBL/GenBank/DDBJ whole genome shotgun (WGS) entry which is preliminary data.</text>
</comment>
<dbReference type="Gene3D" id="3.80.10.10">
    <property type="entry name" value="Ribonuclease Inhibitor"/>
    <property type="match status" value="2"/>
</dbReference>
<keyword evidence="5" id="KW-0472">Membrane</keyword>
<dbReference type="AlphaFoldDB" id="A0AAD8HLH4"/>
<gene>
    <name evidence="7" type="ORF">POM88_035070</name>
</gene>
<dbReference type="GO" id="GO:0051707">
    <property type="term" value="P:response to other organism"/>
    <property type="evidence" value="ECO:0007669"/>
    <property type="project" value="UniProtKB-ARBA"/>
</dbReference>
<dbReference type="InterPro" id="IPR003591">
    <property type="entry name" value="Leu-rich_rpt_typical-subtyp"/>
</dbReference>
<dbReference type="InterPro" id="IPR032675">
    <property type="entry name" value="LRR_dom_sf"/>
</dbReference>
<dbReference type="Pfam" id="PF13855">
    <property type="entry name" value="LRR_8"/>
    <property type="match status" value="1"/>
</dbReference>
<evidence type="ECO:0000256" key="3">
    <source>
        <dbReference type="ARBA" id="ARBA00022729"/>
    </source>
</evidence>
<dbReference type="InterPro" id="IPR001611">
    <property type="entry name" value="Leu-rich_rpt"/>
</dbReference>
<keyword evidence="6" id="KW-0325">Glycoprotein</keyword>
<evidence type="ECO:0000256" key="1">
    <source>
        <dbReference type="ARBA" id="ARBA00004370"/>
    </source>
</evidence>
<protein>
    <submittedName>
        <fullName evidence="7">LRR receptor-like serine/threonine-protein kinase</fullName>
    </submittedName>
</protein>
<dbReference type="InterPro" id="IPR053038">
    <property type="entry name" value="RLP_Defense"/>
</dbReference>
<reference evidence="7" key="2">
    <citation type="submission" date="2023-05" db="EMBL/GenBank/DDBJ databases">
        <authorList>
            <person name="Schelkunov M.I."/>
        </authorList>
    </citation>
    <scope>NUCLEOTIDE SEQUENCE</scope>
    <source>
        <strain evidence="7">Hsosn_3</strain>
        <tissue evidence="7">Leaf</tissue>
    </source>
</reference>
<accession>A0AAD8HLH4</accession>
<reference evidence="7" key="1">
    <citation type="submission" date="2023-02" db="EMBL/GenBank/DDBJ databases">
        <title>Genome of toxic invasive species Heracleum sosnowskyi carries increased number of genes despite the absence of recent whole-genome duplications.</title>
        <authorList>
            <person name="Schelkunov M."/>
            <person name="Shtratnikova V."/>
            <person name="Makarenko M."/>
            <person name="Klepikova A."/>
            <person name="Omelchenko D."/>
            <person name="Novikova G."/>
            <person name="Obukhova E."/>
            <person name="Bogdanov V."/>
            <person name="Penin A."/>
            <person name="Logacheva M."/>
        </authorList>
    </citation>
    <scope>NUCLEOTIDE SEQUENCE</scope>
    <source>
        <strain evidence="7">Hsosn_3</strain>
        <tissue evidence="7">Leaf</tissue>
    </source>
</reference>
<organism evidence="7 8">
    <name type="scientific">Heracleum sosnowskyi</name>
    <dbReference type="NCBI Taxonomy" id="360622"/>
    <lineage>
        <taxon>Eukaryota</taxon>
        <taxon>Viridiplantae</taxon>
        <taxon>Streptophyta</taxon>
        <taxon>Embryophyta</taxon>
        <taxon>Tracheophyta</taxon>
        <taxon>Spermatophyta</taxon>
        <taxon>Magnoliopsida</taxon>
        <taxon>eudicotyledons</taxon>
        <taxon>Gunneridae</taxon>
        <taxon>Pentapetalae</taxon>
        <taxon>asterids</taxon>
        <taxon>campanulids</taxon>
        <taxon>Apiales</taxon>
        <taxon>Apiaceae</taxon>
        <taxon>Apioideae</taxon>
        <taxon>apioid superclade</taxon>
        <taxon>Tordylieae</taxon>
        <taxon>Tordyliinae</taxon>
        <taxon>Heracleum</taxon>
    </lineage>
</organism>
<dbReference type="SUPFAM" id="SSF52058">
    <property type="entry name" value="L domain-like"/>
    <property type="match status" value="1"/>
</dbReference>
<dbReference type="GO" id="GO:0016020">
    <property type="term" value="C:membrane"/>
    <property type="evidence" value="ECO:0007669"/>
    <property type="project" value="UniProtKB-SubCell"/>
</dbReference>
<comment type="subcellular location">
    <subcellularLocation>
        <location evidence="1">Membrane</location>
    </subcellularLocation>
</comment>
<keyword evidence="4" id="KW-0677">Repeat</keyword>
<dbReference type="GO" id="GO:0006952">
    <property type="term" value="P:defense response"/>
    <property type="evidence" value="ECO:0007669"/>
    <property type="project" value="UniProtKB-ARBA"/>
</dbReference>
<dbReference type="Pfam" id="PF00560">
    <property type="entry name" value="LRR_1"/>
    <property type="match status" value="2"/>
</dbReference>
<evidence type="ECO:0000256" key="4">
    <source>
        <dbReference type="ARBA" id="ARBA00022737"/>
    </source>
</evidence>
<keyword evidence="7" id="KW-0808">Transferase</keyword>
<dbReference type="Proteomes" id="UP001237642">
    <property type="component" value="Unassembled WGS sequence"/>
</dbReference>
<keyword evidence="7" id="KW-0418">Kinase</keyword>
<evidence type="ECO:0000256" key="5">
    <source>
        <dbReference type="ARBA" id="ARBA00023136"/>
    </source>
</evidence>
<keyword evidence="7" id="KW-0675">Receptor</keyword>
<dbReference type="PANTHER" id="PTHR48064">
    <property type="entry name" value="OS01G0750400 PROTEIN"/>
    <property type="match status" value="1"/>
</dbReference>
<keyword evidence="8" id="KW-1185">Reference proteome</keyword>
<dbReference type="EMBL" id="JAUIZM010000008">
    <property type="protein sequence ID" value="KAK1368978.1"/>
    <property type="molecule type" value="Genomic_DNA"/>
</dbReference>
<dbReference type="SMART" id="SM00369">
    <property type="entry name" value="LRR_TYP"/>
    <property type="match status" value="3"/>
</dbReference>
<dbReference type="GO" id="GO:0016301">
    <property type="term" value="F:kinase activity"/>
    <property type="evidence" value="ECO:0007669"/>
    <property type="project" value="UniProtKB-KW"/>
</dbReference>
<proteinExistence type="predicted"/>
<dbReference type="PRINTS" id="PR00019">
    <property type="entry name" value="LEURICHRPT"/>
</dbReference>
<name>A0AAD8HLH4_9APIA</name>
<dbReference type="PANTHER" id="PTHR48064:SF6">
    <property type="entry name" value="RECEPTOR-LIKE PROTEIN KINASE 2"/>
    <property type="match status" value="1"/>
</dbReference>
<evidence type="ECO:0000313" key="7">
    <source>
        <dbReference type="EMBL" id="KAK1368978.1"/>
    </source>
</evidence>
<evidence type="ECO:0000313" key="8">
    <source>
        <dbReference type="Proteomes" id="UP001237642"/>
    </source>
</evidence>
<evidence type="ECO:0000256" key="6">
    <source>
        <dbReference type="ARBA" id="ARBA00023180"/>
    </source>
</evidence>
<sequence>MDSLLDDPTWAEMHPLPCTDTPWPGVQCEIAVYIPSTLFGTFSILELLALRSNPTLFGEIPSSLAKVPTLRVLSLSQNNLYGKIPKEIGGMVSLEQLDLSYNKLSGSIPQEIGGLKSLTILDLSWNGLQDFSHNSLSGPVPETLSGLKKLEYLIIEDNPINSGLPLFIGTLKKLKVLSFSGCGLTGPLLPSLSHLDGLIALSLDNNNLSETISSDLGMLPNLDHLNLSHNFLTGEVSLPEAFINRLGKRLDLAGNVGLCTRQKFKKNSKISPSFFTDSYMFGNKKPCYIGSFK</sequence>
<keyword evidence="2" id="KW-0433">Leucine-rich repeat</keyword>
<keyword evidence="3" id="KW-0732">Signal</keyword>
<dbReference type="FunFam" id="3.80.10.10:FF:000041">
    <property type="entry name" value="LRR receptor-like serine/threonine-protein kinase ERECTA"/>
    <property type="match status" value="1"/>
</dbReference>
<evidence type="ECO:0000256" key="2">
    <source>
        <dbReference type="ARBA" id="ARBA00022614"/>
    </source>
</evidence>